<comment type="caution">
    <text evidence="1">The sequence shown here is derived from an EMBL/GenBank/DDBJ whole genome shotgun (WGS) entry which is preliminary data.</text>
</comment>
<dbReference type="AlphaFoldDB" id="A0A3M7PAV7"/>
<gene>
    <name evidence="1" type="ORF">BpHYR1_025479</name>
</gene>
<dbReference type="Proteomes" id="UP000276133">
    <property type="component" value="Unassembled WGS sequence"/>
</dbReference>
<sequence>MENKEICDKFEKMGIISYQPCLECGEKVKIVIRKRNEGGKQLLALRCSINELKITKVSVHILMLHRSYNLNFELEFLYENAKLQSNFYLTKWIKFKIVKLISVNPDN</sequence>
<evidence type="ECO:0000313" key="1">
    <source>
        <dbReference type="EMBL" id="RMZ96236.1"/>
    </source>
</evidence>
<protein>
    <submittedName>
        <fullName evidence="1">Uncharacterized protein</fullName>
    </submittedName>
</protein>
<reference evidence="1 2" key="1">
    <citation type="journal article" date="2018" name="Sci. Rep.">
        <title>Genomic signatures of local adaptation to the degree of environmental predictability in rotifers.</title>
        <authorList>
            <person name="Franch-Gras L."/>
            <person name="Hahn C."/>
            <person name="Garcia-Roger E.M."/>
            <person name="Carmona M.J."/>
            <person name="Serra M."/>
            <person name="Gomez A."/>
        </authorList>
    </citation>
    <scope>NUCLEOTIDE SEQUENCE [LARGE SCALE GENOMIC DNA]</scope>
    <source>
        <strain evidence="1">HYR1</strain>
    </source>
</reference>
<accession>A0A3M7PAV7</accession>
<name>A0A3M7PAV7_BRAPC</name>
<dbReference type="EMBL" id="REGN01012292">
    <property type="protein sequence ID" value="RMZ96236.1"/>
    <property type="molecule type" value="Genomic_DNA"/>
</dbReference>
<keyword evidence="2" id="KW-1185">Reference proteome</keyword>
<evidence type="ECO:0000313" key="2">
    <source>
        <dbReference type="Proteomes" id="UP000276133"/>
    </source>
</evidence>
<proteinExistence type="predicted"/>
<organism evidence="1 2">
    <name type="scientific">Brachionus plicatilis</name>
    <name type="common">Marine rotifer</name>
    <name type="synonym">Brachionus muelleri</name>
    <dbReference type="NCBI Taxonomy" id="10195"/>
    <lineage>
        <taxon>Eukaryota</taxon>
        <taxon>Metazoa</taxon>
        <taxon>Spiralia</taxon>
        <taxon>Gnathifera</taxon>
        <taxon>Rotifera</taxon>
        <taxon>Eurotatoria</taxon>
        <taxon>Monogononta</taxon>
        <taxon>Pseudotrocha</taxon>
        <taxon>Ploima</taxon>
        <taxon>Brachionidae</taxon>
        <taxon>Brachionus</taxon>
    </lineage>
</organism>